<name>A0ABQ3A1V6_9GAMM</name>
<feature type="region of interest" description="Disordered" evidence="1">
    <location>
        <begin position="18"/>
        <end position="40"/>
    </location>
</feature>
<evidence type="ECO:0000256" key="1">
    <source>
        <dbReference type="SAM" id="MobiDB-lite"/>
    </source>
</evidence>
<comment type="caution">
    <text evidence="2">The sequence shown here is derived from an EMBL/GenBank/DDBJ whole genome shotgun (WGS) entry which is preliminary data.</text>
</comment>
<dbReference type="Proteomes" id="UP000621898">
    <property type="component" value="Unassembled WGS sequence"/>
</dbReference>
<organism evidence="2 3">
    <name type="scientific">Rhodanobacter panaciterrae</name>
    <dbReference type="NCBI Taxonomy" id="490572"/>
    <lineage>
        <taxon>Bacteria</taxon>
        <taxon>Pseudomonadati</taxon>
        <taxon>Pseudomonadota</taxon>
        <taxon>Gammaproteobacteria</taxon>
        <taxon>Lysobacterales</taxon>
        <taxon>Rhodanobacteraceae</taxon>
        <taxon>Rhodanobacter</taxon>
    </lineage>
</organism>
<protein>
    <submittedName>
        <fullName evidence="2">Uncharacterized protein</fullName>
    </submittedName>
</protein>
<accession>A0ABQ3A1V6</accession>
<sequence length="59" mass="6748">MSSLWTNLLFLHGHVTHNDLPWRPDTRTTTSRRKPAPAKPKTIARMCCAAVWPRLVGPR</sequence>
<dbReference type="RefSeq" id="WP_189441974.1">
    <property type="nucleotide sequence ID" value="NZ_BMXT01000003.1"/>
</dbReference>
<gene>
    <name evidence="2" type="ORF">GCM10008098_27250</name>
</gene>
<evidence type="ECO:0000313" key="2">
    <source>
        <dbReference type="EMBL" id="GGY32339.1"/>
    </source>
</evidence>
<evidence type="ECO:0000313" key="3">
    <source>
        <dbReference type="Proteomes" id="UP000621898"/>
    </source>
</evidence>
<reference evidence="3" key="1">
    <citation type="journal article" date="2019" name="Int. J. Syst. Evol. Microbiol.">
        <title>The Global Catalogue of Microorganisms (GCM) 10K type strain sequencing project: providing services to taxonomists for standard genome sequencing and annotation.</title>
        <authorList>
            <consortium name="The Broad Institute Genomics Platform"/>
            <consortium name="The Broad Institute Genome Sequencing Center for Infectious Disease"/>
            <person name="Wu L."/>
            <person name="Ma J."/>
        </authorList>
    </citation>
    <scope>NUCLEOTIDE SEQUENCE [LARGE SCALE GENOMIC DNA]</scope>
    <source>
        <strain evidence="3">KCTC 22232</strain>
    </source>
</reference>
<proteinExistence type="predicted"/>
<keyword evidence="3" id="KW-1185">Reference proteome</keyword>
<dbReference type="EMBL" id="BMXT01000003">
    <property type="protein sequence ID" value="GGY32339.1"/>
    <property type="molecule type" value="Genomic_DNA"/>
</dbReference>